<gene>
    <name evidence="4" type="primary">uup</name>
    <name evidence="4" type="ORF">ETAA1_28850</name>
</gene>
<dbReference type="SUPFAM" id="SSF52540">
    <property type="entry name" value="P-loop containing nucleoside triphosphate hydrolases"/>
    <property type="match status" value="2"/>
</dbReference>
<feature type="domain" description="ABC transporter" evidence="3">
    <location>
        <begin position="294"/>
        <end position="512"/>
    </location>
</feature>
<dbReference type="CDD" id="cd03221">
    <property type="entry name" value="ABCF_EF-3"/>
    <property type="match status" value="2"/>
</dbReference>
<keyword evidence="1" id="KW-0547">Nucleotide-binding</keyword>
<keyword evidence="5" id="KW-1185">Reference proteome</keyword>
<organism evidence="4 5">
    <name type="scientific">Urbifossiella limnaea</name>
    <dbReference type="NCBI Taxonomy" id="2528023"/>
    <lineage>
        <taxon>Bacteria</taxon>
        <taxon>Pseudomonadati</taxon>
        <taxon>Planctomycetota</taxon>
        <taxon>Planctomycetia</taxon>
        <taxon>Gemmatales</taxon>
        <taxon>Gemmataceae</taxon>
        <taxon>Urbifossiella</taxon>
    </lineage>
</organism>
<accession>A0A517XTU0</accession>
<dbReference type="Gene3D" id="3.40.50.300">
    <property type="entry name" value="P-loop containing nucleotide triphosphate hydrolases"/>
    <property type="match status" value="2"/>
</dbReference>
<dbReference type="GO" id="GO:0005524">
    <property type="term" value="F:ATP binding"/>
    <property type="evidence" value="ECO:0007669"/>
    <property type="project" value="UniProtKB-KW"/>
</dbReference>
<evidence type="ECO:0000313" key="4">
    <source>
        <dbReference type="EMBL" id="QDU20922.1"/>
    </source>
</evidence>
<keyword evidence="2 4" id="KW-0067">ATP-binding</keyword>
<reference evidence="4 5" key="1">
    <citation type="submission" date="2019-02" db="EMBL/GenBank/DDBJ databases">
        <title>Deep-cultivation of Planctomycetes and their phenomic and genomic characterization uncovers novel biology.</title>
        <authorList>
            <person name="Wiegand S."/>
            <person name="Jogler M."/>
            <person name="Boedeker C."/>
            <person name="Pinto D."/>
            <person name="Vollmers J."/>
            <person name="Rivas-Marin E."/>
            <person name="Kohn T."/>
            <person name="Peeters S.H."/>
            <person name="Heuer A."/>
            <person name="Rast P."/>
            <person name="Oberbeckmann S."/>
            <person name="Bunk B."/>
            <person name="Jeske O."/>
            <person name="Meyerdierks A."/>
            <person name="Storesund J.E."/>
            <person name="Kallscheuer N."/>
            <person name="Luecker S."/>
            <person name="Lage O.M."/>
            <person name="Pohl T."/>
            <person name="Merkel B.J."/>
            <person name="Hornburger P."/>
            <person name="Mueller R.-W."/>
            <person name="Bruemmer F."/>
            <person name="Labrenz M."/>
            <person name="Spormann A.M."/>
            <person name="Op den Camp H."/>
            <person name="Overmann J."/>
            <person name="Amann R."/>
            <person name="Jetten M.S.M."/>
            <person name="Mascher T."/>
            <person name="Medema M.H."/>
            <person name="Devos D.P."/>
            <person name="Kaster A.-K."/>
            <person name="Ovreas L."/>
            <person name="Rohde M."/>
            <person name="Galperin M.Y."/>
            <person name="Jogler C."/>
        </authorList>
    </citation>
    <scope>NUCLEOTIDE SEQUENCE [LARGE SCALE GENOMIC DNA]</scope>
    <source>
        <strain evidence="4 5">ETA_A1</strain>
    </source>
</reference>
<evidence type="ECO:0000256" key="1">
    <source>
        <dbReference type="ARBA" id="ARBA00022741"/>
    </source>
</evidence>
<feature type="domain" description="ABC transporter" evidence="3">
    <location>
        <begin position="5"/>
        <end position="225"/>
    </location>
</feature>
<dbReference type="InterPro" id="IPR037118">
    <property type="entry name" value="Val-tRNA_synth_C_sf"/>
</dbReference>
<dbReference type="InterPro" id="IPR027417">
    <property type="entry name" value="P-loop_NTPase"/>
</dbReference>
<dbReference type="GO" id="GO:0003677">
    <property type="term" value="F:DNA binding"/>
    <property type="evidence" value="ECO:0007669"/>
    <property type="project" value="InterPro"/>
</dbReference>
<dbReference type="EMBL" id="CP036273">
    <property type="protein sequence ID" value="QDU20922.1"/>
    <property type="molecule type" value="Genomic_DNA"/>
</dbReference>
<dbReference type="InterPro" id="IPR051309">
    <property type="entry name" value="ABCF_ATPase"/>
</dbReference>
<dbReference type="PANTHER" id="PTHR42855:SF2">
    <property type="entry name" value="DRUG RESISTANCE ABC TRANSPORTER,ATP-BINDING PROTEIN"/>
    <property type="match status" value="1"/>
</dbReference>
<dbReference type="PANTHER" id="PTHR42855">
    <property type="entry name" value="ABC TRANSPORTER ATP-BINDING SUBUNIT"/>
    <property type="match status" value="1"/>
</dbReference>
<dbReference type="KEGG" id="uli:ETAA1_28850"/>
<dbReference type="InterPro" id="IPR003439">
    <property type="entry name" value="ABC_transporter-like_ATP-bd"/>
</dbReference>
<dbReference type="RefSeq" id="WP_145239321.1">
    <property type="nucleotide sequence ID" value="NZ_CP036273.1"/>
</dbReference>
<name>A0A517XTU0_9BACT</name>
<protein>
    <submittedName>
        <fullName evidence="4">ABC transporter ATP-binding protein uup</fullName>
    </submittedName>
</protein>
<evidence type="ECO:0000259" key="3">
    <source>
        <dbReference type="PROSITE" id="PS50893"/>
    </source>
</evidence>
<dbReference type="Proteomes" id="UP000319576">
    <property type="component" value="Chromosome"/>
</dbReference>
<dbReference type="OrthoDB" id="9760950at2"/>
<sequence>MSVLLAARDLTKSFSARPLFDGLTFDLRAGEKVGLIGPNGAGKSTLLRLLTGREAPDAGTITSRRGVVVGYLAQDDVFPADRSVCEVVVGGLADTGLEEHERDTRAAIALTRVGFDDHDQPASTLSGGWRKRLALARELAREPDVLLLDEPTNHLDLPGVVWLEKLLRSAPFGYLVATHDRAFLRAVADDVMEVSRTYPGGVFRAEGGYDSFADKRDDFLEAQARMREAVANQVRRETDWLGRKESAQRRKSRSRIGEAADRRAELAELDVRTAARGAAGIDFAGTGRQTKKLVTATGVSKSLGGKPLFSGLDVLLAPGTRLGLLGPNGGGKSTLLKVLAGELAPDAGTVVRADGLRAVTFEQGRASLDPTLPLRRALSPNSEMVTFRDRQLHVGGWAKQFLFQAEQLDIEIGALSGGEQARVRIAQLMLKPADVLFLDEPTNDLDIPALEVLEDSLGDFPGAVVLVSHDRDLMDRLCTSVIGLDGRGNAAHYGSVTQWLDAMTREEPAKAKEPAKAAAAPAKKTKKLSYKEQQEWDGMEAAVMVAEEAVAARQAEVEAAGTAGHTVLMAACKRLDDAQAIVEKLYARWQELEARRAGE</sequence>
<dbReference type="PROSITE" id="PS00211">
    <property type="entry name" value="ABC_TRANSPORTER_1"/>
    <property type="match status" value="2"/>
</dbReference>
<dbReference type="InterPro" id="IPR017871">
    <property type="entry name" value="ABC_transporter-like_CS"/>
</dbReference>
<dbReference type="Pfam" id="PF00005">
    <property type="entry name" value="ABC_tran"/>
    <property type="match status" value="2"/>
</dbReference>
<dbReference type="InterPro" id="IPR003593">
    <property type="entry name" value="AAA+_ATPase"/>
</dbReference>
<dbReference type="AlphaFoldDB" id="A0A517XTU0"/>
<dbReference type="GO" id="GO:0016887">
    <property type="term" value="F:ATP hydrolysis activity"/>
    <property type="evidence" value="ECO:0007669"/>
    <property type="project" value="InterPro"/>
</dbReference>
<evidence type="ECO:0000256" key="2">
    <source>
        <dbReference type="ARBA" id="ARBA00022840"/>
    </source>
</evidence>
<dbReference type="Pfam" id="PF16326">
    <property type="entry name" value="ABC_tran_CTD"/>
    <property type="match status" value="1"/>
</dbReference>
<proteinExistence type="predicted"/>
<dbReference type="SMART" id="SM00382">
    <property type="entry name" value="AAA"/>
    <property type="match status" value="2"/>
</dbReference>
<evidence type="ECO:0000313" key="5">
    <source>
        <dbReference type="Proteomes" id="UP000319576"/>
    </source>
</evidence>
<dbReference type="Gene3D" id="1.10.287.380">
    <property type="entry name" value="Valyl-tRNA synthetase, C-terminal domain"/>
    <property type="match status" value="1"/>
</dbReference>
<dbReference type="InterPro" id="IPR032524">
    <property type="entry name" value="ABC_tran_C"/>
</dbReference>
<dbReference type="PROSITE" id="PS50893">
    <property type="entry name" value="ABC_TRANSPORTER_2"/>
    <property type="match status" value="2"/>
</dbReference>